<accession>A0A499UV28</accession>
<evidence type="ECO:0000313" key="2">
    <source>
        <dbReference type="EMBL" id="BBJ46045.1"/>
    </source>
</evidence>
<name>A0A499UV28_9ACTN</name>
<dbReference type="InterPro" id="IPR045582">
    <property type="entry name" value="Trehalase-like_N"/>
</dbReference>
<protein>
    <recommendedName>
        <fullName evidence="1">Trehalase-like N-terminal domain-containing protein</fullName>
    </recommendedName>
</protein>
<feature type="domain" description="Trehalase-like N-terminal" evidence="1">
    <location>
        <begin position="21"/>
        <end position="89"/>
    </location>
</feature>
<proteinExistence type="predicted"/>
<dbReference type="Proteomes" id="UP000463951">
    <property type="component" value="Chromosome"/>
</dbReference>
<sequence>MTKGHRPDETPRYPPQDLGSYALLADGERGALVGPRGEICWLCAPRWHDDAVFAALIGGGGPYAVTPAERFVPGGAYEDGSLIWRSRWVTRGGIVECRDAPAFPGKPGGWSRCGASWPARGPPGSRWYCTR</sequence>
<evidence type="ECO:0000313" key="3">
    <source>
        <dbReference type="Proteomes" id="UP000463951"/>
    </source>
</evidence>
<reference evidence="2 3" key="1">
    <citation type="journal article" date="2020" name="Int. J. Syst. Evol. Microbiol.">
        <title>Reclassification of Streptomyces castelarensis and Streptomyces sporoclivatus as later heterotypic synonyms of Streptomyces antimycoticus.</title>
        <authorList>
            <person name="Komaki H."/>
            <person name="Tamura T."/>
        </authorList>
    </citation>
    <scope>NUCLEOTIDE SEQUENCE [LARGE SCALE GENOMIC DNA]</scope>
    <source>
        <strain evidence="2 3">NBRC 100767</strain>
    </source>
</reference>
<evidence type="ECO:0000259" key="1">
    <source>
        <dbReference type="Pfam" id="PF19291"/>
    </source>
</evidence>
<dbReference type="Pfam" id="PF19291">
    <property type="entry name" value="TREH_N"/>
    <property type="match status" value="1"/>
</dbReference>
<gene>
    <name evidence="2" type="ORF">SSPO_087630</name>
</gene>
<organism evidence="2 3">
    <name type="scientific">Streptomyces antimycoticus</name>
    <dbReference type="NCBI Taxonomy" id="68175"/>
    <lineage>
        <taxon>Bacteria</taxon>
        <taxon>Bacillati</taxon>
        <taxon>Actinomycetota</taxon>
        <taxon>Actinomycetes</taxon>
        <taxon>Kitasatosporales</taxon>
        <taxon>Streptomycetaceae</taxon>
        <taxon>Streptomyces</taxon>
        <taxon>Streptomyces violaceusniger group</taxon>
    </lineage>
</organism>
<dbReference type="AlphaFoldDB" id="A0A499UV28"/>
<dbReference type="EMBL" id="AP019620">
    <property type="protein sequence ID" value="BBJ46045.1"/>
    <property type="molecule type" value="Genomic_DNA"/>
</dbReference>